<proteinExistence type="predicted"/>
<dbReference type="RefSeq" id="XP_060437388.1">
    <property type="nucleotide sequence ID" value="XM_060582376.1"/>
</dbReference>
<dbReference type="Proteomes" id="UP001243989">
    <property type="component" value="Unassembled WGS sequence"/>
</dbReference>
<evidence type="ECO:0000259" key="1">
    <source>
        <dbReference type="Pfam" id="PF04248"/>
    </source>
</evidence>
<dbReference type="InterPro" id="IPR038694">
    <property type="entry name" value="DUF427_sf"/>
</dbReference>
<dbReference type="PANTHER" id="PTHR34310">
    <property type="entry name" value="DUF427 DOMAIN PROTEIN (AFU_ORTHOLOGUE AFUA_3G02220)"/>
    <property type="match status" value="1"/>
</dbReference>
<dbReference type="AlphaFoldDB" id="A0AAJ0E947"/>
<organism evidence="2 3">
    <name type="scientific">Colletotrichum phormii</name>
    <dbReference type="NCBI Taxonomy" id="359342"/>
    <lineage>
        <taxon>Eukaryota</taxon>
        <taxon>Fungi</taxon>
        <taxon>Dikarya</taxon>
        <taxon>Ascomycota</taxon>
        <taxon>Pezizomycotina</taxon>
        <taxon>Sordariomycetes</taxon>
        <taxon>Hypocreomycetidae</taxon>
        <taxon>Glomerellales</taxon>
        <taxon>Glomerellaceae</taxon>
        <taxon>Colletotrichum</taxon>
        <taxon>Colletotrichum acutatum species complex</taxon>
    </lineage>
</organism>
<dbReference type="PANTHER" id="PTHR34310:SF9">
    <property type="entry name" value="BLR5716 PROTEIN"/>
    <property type="match status" value="1"/>
</dbReference>
<dbReference type="InterPro" id="IPR007361">
    <property type="entry name" value="DUF427"/>
</dbReference>
<evidence type="ECO:0000313" key="3">
    <source>
        <dbReference type="Proteomes" id="UP001243989"/>
    </source>
</evidence>
<dbReference type="EMBL" id="JAHMHQ010000054">
    <property type="protein sequence ID" value="KAK1613513.1"/>
    <property type="molecule type" value="Genomic_DNA"/>
</dbReference>
<protein>
    <recommendedName>
        <fullName evidence="1">DUF427 domain-containing protein</fullName>
    </recommendedName>
</protein>
<comment type="caution">
    <text evidence="2">The sequence shown here is derived from an EMBL/GenBank/DDBJ whole genome shotgun (WGS) entry which is preliminary data.</text>
</comment>
<dbReference type="Pfam" id="PF04248">
    <property type="entry name" value="NTP_transf_9"/>
    <property type="match status" value="2"/>
</dbReference>
<reference evidence="2" key="1">
    <citation type="submission" date="2021-06" db="EMBL/GenBank/DDBJ databases">
        <title>Comparative genomics, transcriptomics and evolutionary studies reveal genomic signatures of adaptation to plant cell wall in hemibiotrophic fungi.</title>
        <authorList>
            <consortium name="DOE Joint Genome Institute"/>
            <person name="Baroncelli R."/>
            <person name="Diaz J.F."/>
            <person name="Benocci T."/>
            <person name="Peng M."/>
            <person name="Battaglia E."/>
            <person name="Haridas S."/>
            <person name="Andreopoulos W."/>
            <person name="Labutti K."/>
            <person name="Pangilinan J."/>
            <person name="Floch G.L."/>
            <person name="Makela M.R."/>
            <person name="Henrissat B."/>
            <person name="Grigoriev I.V."/>
            <person name="Crouch J.A."/>
            <person name="De Vries R.P."/>
            <person name="Sukno S.A."/>
            <person name="Thon M.R."/>
        </authorList>
    </citation>
    <scope>NUCLEOTIDE SEQUENCE</scope>
    <source>
        <strain evidence="2">CBS 102054</strain>
    </source>
</reference>
<dbReference type="GeneID" id="85467238"/>
<feature type="domain" description="DUF427" evidence="1">
    <location>
        <begin position="50"/>
        <end position="142"/>
    </location>
</feature>
<evidence type="ECO:0000313" key="2">
    <source>
        <dbReference type="EMBL" id="KAK1613513.1"/>
    </source>
</evidence>
<accession>A0AAJ0E947</accession>
<dbReference type="Gene3D" id="2.170.150.40">
    <property type="entry name" value="Domain of unknown function (DUF427)"/>
    <property type="match status" value="2"/>
</dbReference>
<gene>
    <name evidence="2" type="ORF">BDP81DRAFT_187782</name>
</gene>
<feature type="domain" description="DUF427" evidence="1">
    <location>
        <begin position="181"/>
        <end position="273"/>
    </location>
</feature>
<keyword evidence="3" id="KW-1185">Reference proteome</keyword>
<sequence length="292" mass="32761">MSKPGQFRADLAARQRSWQGLETVDQGLPELARHLLTNGPHRTQPTARRVRVILNSTCVVDTTKAVHVWEHVAYPQYYVPITALRNCRWKDKQDIQSTGDATQAAAAVVEVTVPGRNGGNDFTTDRALRFSDNGEISGALKGLVRLEFGSMDQWLEEETPIYVHPKDPYKRIDILPSTRPVEINVAGKTVAKTGFAVHLLETGLPTRYYLPLASVDQSALRKSKLVTKCPYKGDAEYYNVVVDGKEYSDLVWYYRLPTQESAGIAGLLCFYNEKVDIILDGEVLERPKTFFS</sequence>
<name>A0AAJ0E947_9PEZI</name>